<dbReference type="Gene3D" id="3.40.640.10">
    <property type="entry name" value="Type I PLP-dependent aspartate aminotransferase-like (Major domain)"/>
    <property type="match status" value="1"/>
</dbReference>
<organism evidence="2 3">
    <name type="scientific">Candidatus Marsarchaeota G2 archaeon OSP_D</name>
    <dbReference type="NCBI Taxonomy" id="1978157"/>
    <lineage>
        <taxon>Archaea</taxon>
        <taxon>Candidatus Marsarchaeota</taxon>
        <taxon>Candidatus Marsarchaeota group 2</taxon>
    </lineage>
</organism>
<dbReference type="InterPro" id="IPR004839">
    <property type="entry name" value="Aminotransferase_I/II_large"/>
</dbReference>
<evidence type="ECO:0000313" key="2">
    <source>
        <dbReference type="EMBL" id="PSN91103.1"/>
    </source>
</evidence>
<reference evidence="2 3" key="1">
    <citation type="submission" date="2017-04" db="EMBL/GenBank/DDBJ databases">
        <title>Novel microbial lineages endemic to geothermal iron-oxide mats fill important gaps in the evolutionary history of Archaea.</title>
        <authorList>
            <person name="Jay Z.J."/>
            <person name="Beam J.P."/>
            <person name="Dlakic M."/>
            <person name="Rusch D.B."/>
            <person name="Kozubal M.A."/>
            <person name="Inskeep W.P."/>
        </authorList>
    </citation>
    <scope>NUCLEOTIDE SEQUENCE [LARGE SCALE GENOMIC DNA]</scope>
    <source>
        <strain evidence="2">OSP_D</strain>
    </source>
</reference>
<dbReference type="InterPro" id="IPR015424">
    <property type="entry name" value="PyrdxlP-dep_Trfase"/>
</dbReference>
<name>A0A2R6AXR4_9ARCH</name>
<dbReference type="InterPro" id="IPR015421">
    <property type="entry name" value="PyrdxlP-dep_Trfase_major"/>
</dbReference>
<dbReference type="EMBL" id="NEXE01000035">
    <property type="protein sequence ID" value="PSN91103.1"/>
    <property type="molecule type" value="Genomic_DNA"/>
</dbReference>
<dbReference type="Pfam" id="PF00155">
    <property type="entry name" value="Aminotran_1_2"/>
    <property type="match status" value="1"/>
</dbReference>
<comment type="caution">
    <text evidence="2">The sequence shown here is derived from an EMBL/GenBank/DDBJ whole genome shotgun (WGS) entry which is preliminary data.</text>
</comment>
<dbReference type="PANTHER" id="PTHR43510:SF1">
    <property type="entry name" value="AMINOTRANSFERASE FUNCTION, HYPOTHETICAL (EUROFUNG)"/>
    <property type="match status" value="1"/>
</dbReference>
<dbReference type="PANTHER" id="PTHR43510">
    <property type="entry name" value="AMINOTRANSFERASE FUNCTION, HYPOTHETICAL (EUROFUNG)"/>
    <property type="match status" value="1"/>
</dbReference>
<dbReference type="InterPro" id="IPR015422">
    <property type="entry name" value="PyrdxlP-dep_Trfase_small"/>
</dbReference>
<gene>
    <name evidence="2" type="ORF">B9Q03_05030</name>
</gene>
<sequence>MGTPDFRLYWWIKHNMGKAKHNLSSSGLSEPDLNEMGVVTDYSAFKASSQDSEESFRRAVAELYGVSKENVLPTIGGTEAIYLVNLFMAERTRSAFVPTPNYEPMLSVPAMLGFQLEKTFNPSRTLLVSLTDSNNPTGRSLSETWVKSLIDESGDDSCVYIDETFREFGFQESIGTWFKLNRDKVVVSNTLTKFYGLGGFRVGWITASEDKIEDLARLKPFITGEDAAYSLWVGAQAIRNRSRFVSRAKRIVERNKRIVEEFVESTPRIGWSNPDAAPFCLITYYDGVSSEKLCLEALREQSVLIAPAEFFGAERGFRLCFTHTDEEALVEGLKSLSVFLGEALR</sequence>
<dbReference type="AlphaFoldDB" id="A0A2R6AXR4"/>
<dbReference type="SUPFAM" id="SSF53383">
    <property type="entry name" value="PLP-dependent transferases"/>
    <property type="match status" value="1"/>
</dbReference>
<evidence type="ECO:0000313" key="3">
    <source>
        <dbReference type="Proteomes" id="UP000240322"/>
    </source>
</evidence>
<dbReference type="Proteomes" id="UP000240322">
    <property type="component" value="Unassembled WGS sequence"/>
</dbReference>
<proteinExistence type="predicted"/>
<feature type="domain" description="Aminotransferase class I/classII large" evidence="1">
    <location>
        <begin position="50"/>
        <end position="327"/>
    </location>
</feature>
<dbReference type="CDD" id="cd00609">
    <property type="entry name" value="AAT_like"/>
    <property type="match status" value="1"/>
</dbReference>
<accession>A0A2R6AXR4</accession>
<protein>
    <recommendedName>
        <fullName evidence="1">Aminotransferase class I/classII large domain-containing protein</fullName>
    </recommendedName>
</protein>
<dbReference type="Gene3D" id="3.90.1150.10">
    <property type="entry name" value="Aspartate Aminotransferase, domain 1"/>
    <property type="match status" value="1"/>
</dbReference>
<dbReference type="GO" id="GO:0030170">
    <property type="term" value="F:pyridoxal phosphate binding"/>
    <property type="evidence" value="ECO:0007669"/>
    <property type="project" value="InterPro"/>
</dbReference>
<evidence type="ECO:0000259" key="1">
    <source>
        <dbReference type="Pfam" id="PF00155"/>
    </source>
</evidence>